<evidence type="ECO:0000256" key="1">
    <source>
        <dbReference type="SAM" id="MobiDB-lite"/>
    </source>
</evidence>
<organism evidence="2 3">
    <name type="scientific">Dictyobacter kobayashii</name>
    <dbReference type="NCBI Taxonomy" id="2014872"/>
    <lineage>
        <taxon>Bacteria</taxon>
        <taxon>Bacillati</taxon>
        <taxon>Chloroflexota</taxon>
        <taxon>Ktedonobacteria</taxon>
        <taxon>Ktedonobacterales</taxon>
        <taxon>Dictyobacteraceae</taxon>
        <taxon>Dictyobacter</taxon>
    </lineage>
</organism>
<dbReference type="EMBL" id="BIFS01000001">
    <property type="protein sequence ID" value="GCE18872.1"/>
    <property type="molecule type" value="Genomic_DNA"/>
</dbReference>
<dbReference type="Pfam" id="PF21850">
    <property type="entry name" value="DUF6909"/>
    <property type="match status" value="1"/>
</dbReference>
<name>A0A402AIC0_9CHLR</name>
<sequence>MIYGSVLDNQKAVSAKGTYLQNRQYLDFYYQSNYTVVEMEGGPYLNAIYEDQYLTRYPMNDNINLLSLPYDLGILHYASDTPYTRGKNLGAGSLSYFGMDSTYASTVAIARRIFANEIAAIQRRLTHPLDETITPLPDEGIPATNNHGKKTKVIQ</sequence>
<reference evidence="3" key="1">
    <citation type="submission" date="2018-12" db="EMBL/GenBank/DDBJ databases">
        <title>Tengunoibacter tsumagoiensis gen. nov., sp. nov., Dictyobacter kobayashii sp. nov., D. alpinus sp. nov., and D. joshuensis sp. nov. and description of Dictyobacteraceae fam. nov. within the order Ktedonobacterales isolated from Tengu-no-mugimeshi.</title>
        <authorList>
            <person name="Wang C.M."/>
            <person name="Zheng Y."/>
            <person name="Sakai Y."/>
            <person name="Toyoda A."/>
            <person name="Minakuchi Y."/>
            <person name="Abe K."/>
            <person name="Yokota A."/>
            <person name="Yabe S."/>
        </authorList>
    </citation>
    <scope>NUCLEOTIDE SEQUENCE [LARGE SCALE GENOMIC DNA]</scope>
    <source>
        <strain evidence="3">Uno11</strain>
    </source>
</reference>
<protein>
    <submittedName>
        <fullName evidence="2">Uncharacterized protein</fullName>
    </submittedName>
</protein>
<dbReference type="Proteomes" id="UP000287188">
    <property type="component" value="Unassembled WGS sequence"/>
</dbReference>
<dbReference type="OrthoDB" id="9776951at2"/>
<feature type="region of interest" description="Disordered" evidence="1">
    <location>
        <begin position="136"/>
        <end position="155"/>
    </location>
</feature>
<evidence type="ECO:0000313" key="2">
    <source>
        <dbReference type="EMBL" id="GCE18872.1"/>
    </source>
</evidence>
<accession>A0A402AIC0</accession>
<evidence type="ECO:0000313" key="3">
    <source>
        <dbReference type="Proteomes" id="UP000287188"/>
    </source>
</evidence>
<dbReference type="InterPro" id="IPR054204">
    <property type="entry name" value="DUF6909"/>
</dbReference>
<proteinExistence type="predicted"/>
<gene>
    <name evidence="2" type="ORF">KDK_26720</name>
</gene>
<keyword evidence="3" id="KW-1185">Reference proteome</keyword>
<dbReference type="AlphaFoldDB" id="A0A402AIC0"/>
<comment type="caution">
    <text evidence="2">The sequence shown here is derived from an EMBL/GenBank/DDBJ whole genome shotgun (WGS) entry which is preliminary data.</text>
</comment>